<feature type="transmembrane region" description="Helical" evidence="5">
    <location>
        <begin position="389"/>
        <end position="414"/>
    </location>
</feature>
<dbReference type="PANTHER" id="PTHR37422">
    <property type="entry name" value="TEICHURONIC ACID BIOSYNTHESIS PROTEIN TUAE"/>
    <property type="match status" value="1"/>
</dbReference>
<comment type="subcellular location">
    <subcellularLocation>
        <location evidence="1">Membrane</location>
        <topology evidence="1">Multi-pass membrane protein</topology>
    </subcellularLocation>
</comment>
<dbReference type="GO" id="GO:0016020">
    <property type="term" value="C:membrane"/>
    <property type="evidence" value="ECO:0007669"/>
    <property type="project" value="UniProtKB-SubCell"/>
</dbReference>
<dbReference type="OrthoDB" id="264250at2"/>
<sequence>MTSGINEFDRGLPRFAARGRVGSTGLPQRRDASRAYPLVAWLALCGVVLPTELQLSVAGARVTLGRMGIMLLIVPALFTLCRKGRKLLVSDLIAVALAAWMVGVAIYAGDKDSISSAMALSIEYTGGYLVARAFFFGPSALKEFTRVLKVLTVIVVAFGMADVMAGRWVVHDFLTSVVGSPWLGAIYRGDTVRAASTLDHPILFGTFCSLSGGIFLHSESTTLRRMFWVGICFVGCAFSQSSAGMMSFFIALSACIYQRAMRSFPARWGLFWFVVAVIAAVVFAAANHPIGWIISHMTFDPSSGFYRILIWDAAFVKIAQAPVTGFAFDLLNSDILDHTVDSVWLVSALRFGLPVIALMVLVNLVTILPTSQQRVRRPGGDYMVRMRRAFTLVLLLYMFVGLTVHFWSFMWIFWGLCVGCRASLREWFMDTGRT</sequence>
<proteinExistence type="predicted"/>
<name>Q1QJ21_NITHX</name>
<protein>
    <recommendedName>
        <fullName evidence="6">O-antigen ligase-related domain-containing protein</fullName>
    </recommendedName>
</protein>
<feature type="transmembrane region" description="Helical" evidence="5">
    <location>
        <begin position="63"/>
        <end position="81"/>
    </location>
</feature>
<evidence type="ECO:0000256" key="5">
    <source>
        <dbReference type="SAM" id="Phobius"/>
    </source>
</evidence>
<keyword evidence="2 5" id="KW-0812">Transmembrane</keyword>
<feature type="transmembrane region" description="Helical" evidence="5">
    <location>
        <begin position="114"/>
        <end position="135"/>
    </location>
</feature>
<evidence type="ECO:0000256" key="1">
    <source>
        <dbReference type="ARBA" id="ARBA00004141"/>
    </source>
</evidence>
<feature type="transmembrane region" description="Helical" evidence="5">
    <location>
        <begin position="38"/>
        <end position="57"/>
    </location>
</feature>
<feature type="transmembrane region" description="Helical" evidence="5">
    <location>
        <begin position="147"/>
        <end position="170"/>
    </location>
</feature>
<dbReference type="eggNOG" id="ENOG502ZAGS">
    <property type="taxonomic scope" value="Bacteria"/>
</dbReference>
<dbReference type="RefSeq" id="WP_011511436.1">
    <property type="nucleotide sequence ID" value="NC_007964.1"/>
</dbReference>
<dbReference type="STRING" id="323097.Nham_3030"/>
<evidence type="ECO:0000256" key="2">
    <source>
        <dbReference type="ARBA" id="ARBA00022692"/>
    </source>
</evidence>
<gene>
    <name evidence="7" type="ordered locus">Nham_3030</name>
</gene>
<feature type="transmembrane region" description="Helical" evidence="5">
    <location>
        <begin position="269"/>
        <end position="294"/>
    </location>
</feature>
<evidence type="ECO:0000259" key="6">
    <source>
        <dbReference type="Pfam" id="PF04932"/>
    </source>
</evidence>
<feature type="domain" description="O-antigen ligase-related" evidence="6">
    <location>
        <begin position="231"/>
        <end position="358"/>
    </location>
</feature>
<dbReference type="HOGENOM" id="CLU_040925_0_0_5"/>
<keyword evidence="3 5" id="KW-1133">Transmembrane helix</keyword>
<dbReference type="InterPro" id="IPR051533">
    <property type="entry name" value="WaaL-like"/>
</dbReference>
<dbReference type="AlphaFoldDB" id="Q1QJ21"/>
<feature type="transmembrane region" description="Helical" evidence="5">
    <location>
        <begin position="343"/>
        <end position="368"/>
    </location>
</feature>
<reference evidence="7 8" key="1">
    <citation type="submission" date="2006-03" db="EMBL/GenBank/DDBJ databases">
        <title>Complete sequence of chromosome of Nitrobacter hamburgensis X14.</title>
        <authorList>
            <consortium name="US DOE Joint Genome Institute"/>
            <person name="Copeland A."/>
            <person name="Lucas S."/>
            <person name="Lapidus A."/>
            <person name="Barry K."/>
            <person name="Detter J.C."/>
            <person name="Glavina del Rio T."/>
            <person name="Hammon N."/>
            <person name="Israni S."/>
            <person name="Dalin E."/>
            <person name="Tice H."/>
            <person name="Pitluck S."/>
            <person name="Chain P."/>
            <person name="Malfatti S."/>
            <person name="Shin M."/>
            <person name="Vergez L."/>
            <person name="Schmutz J."/>
            <person name="Larimer F."/>
            <person name="Land M."/>
            <person name="Hauser L."/>
            <person name="Kyrpides N."/>
            <person name="Ivanova N."/>
            <person name="Ward B."/>
            <person name="Arp D."/>
            <person name="Klotz M."/>
            <person name="Stein L."/>
            <person name="O'Mullan G."/>
            <person name="Starkenburg S."/>
            <person name="Sayavedra L."/>
            <person name="Poret-Peterson A.T."/>
            <person name="Gentry M.E."/>
            <person name="Bruce D."/>
            <person name="Richardson P."/>
        </authorList>
    </citation>
    <scope>NUCLEOTIDE SEQUENCE [LARGE SCALE GENOMIC DNA]</scope>
    <source>
        <strain evidence="8">DSM 10229 / NCIMB 13809 / X14</strain>
    </source>
</reference>
<feature type="transmembrane region" description="Helical" evidence="5">
    <location>
        <begin position="88"/>
        <end position="108"/>
    </location>
</feature>
<accession>Q1QJ21</accession>
<evidence type="ECO:0000313" key="8">
    <source>
        <dbReference type="Proteomes" id="UP000001953"/>
    </source>
</evidence>
<dbReference type="Proteomes" id="UP000001953">
    <property type="component" value="Chromosome"/>
</dbReference>
<organism evidence="7 8">
    <name type="scientific">Nitrobacter hamburgensis (strain DSM 10229 / NCIMB 13809 / X14)</name>
    <dbReference type="NCBI Taxonomy" id="323097"/>
    <lineage>
        <taxon>Bacteria</taxon>
        <taxon>Pseudomonadati</taxon>
        <taxon>Pseudomonadota</taxon>
        <taxon>Alphaproteobacteria</taxon>
        <taxon>Hyphomicrobiales</taxon>
        <taxon>Nitrobacteraceae</taxon>
        <taxon>Nitrobacter</taxon>
    </lineage>
</organism>
<dbReference type="PANTHER" id="PTHR37422:SF13">
    <property type="entry name" value="LIPOPOLYSACCHARIDE BIOSYNTHESIS PROTEIN PA4999-RELATED"/>
    <property type="match status" value="1"/>
</dbReference>
<dbReference type="EMBL" id="CP000319">
    <property type="protein sequence ID" value="ABE63776.1"/>
    <property type="molecule type" value="Genomic_DNA"/>
</dbReference>
<feature type="transmembrane region" description="Helical" evidence="5">
    <location>
        <begin position="226"/>
        <end position="257"/>
    </location>
</feature>
<dbReference type="KEGG" id="nha:Nham_3030"/>
<evidence type="ECO:0000313" key="7">
    <source>
        <dbReference type="EMBL" id="ABE63776.1"/>
    </source>
</evidence>
<evidence type="ECO:0000256" key="3">
    <source>
        <dbReference type="ARBA" id="ARBA00022989"/>
    </source>
</evidence>
<dbReference type="InterPro" id="IPR007016">
    <property type="entry name" value="O-antigen_ligase-rel_domated"/>
</dbReference>
<dbReference type="Pfam" id="PF04932">
    <property type="entry name" value="Wzy_C"/>
    <property type="match status" value="1"/>
</dbReference>
<keyword evidence="8" id="KW-1185">Reference proteome</keyword>
<evidence type="ECO:0000256" key="4">
    <source>
        <dbReference type="ARBA" id="ARBA00023136"/>
    </source>
</evidence>
<keyword evidence="4 5" id="KW-0472">Membrane</keyword>